<dbReference type="EMBL" id="CACTIH010009092">
    <property type="protein sequence ID" value="CAA3023527.1"/>
    <property type="molecule type" value="Genomic_DNA"/>
</dbReference>
<reference evidence="1 2" key="1">
    <citation type="submission" date="2019-12" db="EMBL/GenBank/DDBJ databases">
        <authorList>
            <person name="Alioto T."/>
            <person name="Alioto T."/>
            <person name="Gomez Garrido J."/>
        </authorList>
    </citation>
    <scope>NUCLEOTIDE SEQUENCE [LARGE SCALE GENOMIC DNA]</scope>
</reference>
<evidence type="ECO:0000313" key="1">
    <source>
        <dbReference type="EMBL" id="CAA3023527.1"/>
    </source>
</evidence>
<gene>
    <name evidence="1" type="ORF">OLEA9_A096741</name>
</gene>
<dbReference type="Proteomes" id="UP000594638">
    <property type="component" value="Unassembled WGS sequence"/>
</dbReference>
<dbReference type="AlphaFoldDB" id="A0A8S0UZ72"/>
<dbReference type="Gramene" id="OE9A096741T1">
    <property type="protein sequence ID" value="OE9A096741C1"/>
    <property type="gene ID" value="OE9A096741"/>
</dbReference>
<sequence>MSFVGVIVADNGLQIYFCQQCERKISIIPFPTGDILCVRHAFLSSSKNTKTLSISDSFFLDPLSPPSLATSSYLLLPPMLCCKTREATHPENLSSGLPLMTVSQS</sequence>
<organism evidence="1 2">
    <name type="scientific">Olea europaea subsp. europaea</name>
    <dbReference type="NCBI Taxonomy" id="158383"/>
    <lineage>
        <taxon>Eukaryota</taxon>
        <taxon>Viridiplantae</taxon>
        <taxon>Streptophyta</taxon>
        <taxon>Embryophyta</taxon>
        <taxon>Tracheophyta</taxon>
        <taxon>Spermatophyta</taxon>
        <taxon>Magnoliopsida</taxon>
        <taxon>eudicotyledons</taxon>
        <taxon>Gunneridae</taxon>
        <taxon>Pentapetalae</taxon>
        <taxon>asterids</taxon>
        <taxon>lamiids</taxon>
        <taxon>Lamiales</taxon>
        <taxon>Oleaceae</taxon>
        <taxon>Oleeae</taxon>
        <taxon>Olea</taxon>
    </lineage>
</organism>
<comment type="caution">
    <text evidence="1">The sequence shown here is derived from an EMBL/GenBank/DDBJ whole genome shotgun (WGS) entry which is preliminary data.</text>
</comment>
<evidence type="ECO:0000313" key="2">
    <source>
        <dbReference type="Proteomes" id="UP000594638"/>
    </source>
</evidence>
<protein>
    <submittedName>
        <fullName evidence="1">Uncharacterized protein</fullName>
    </submittedName>
</protein>
<accession>A0A8S0UZ72</accession>
<name>A0A8S0UZ72_OLEEU</name>
<proteinExistence type="predicted"/>
<keyword evidence="2" id="KW-1185">Reference proteome</keyword>